<evidence type="ECO:0000256" key="8">
    <source>
        <dbReference type="ARBA" id="ARBA00023065"/>
    </source>
</evidence>
<dbReference type="InterPro" id="IPR027378">
    <property type="entry name" value="Nucleotide_channel_N"/>
</dbReference>
<comment type="subcellular location">
    <subcellularLocation>
        <location evidence="1">Membrane</location>
        <topology evidence="1">Multi-pass membrane protein</topology>
    </subcellularLocation>
</comment>
<dbReference type="GO" id="GO:0006820">
    <property type="term" value="P:monoatomic anion transport"/>
    <property type="evidence" value="ECO:0007669"/>
    <property type="project" value="TreeGrafter"/>
</dbReference>
<feature type="transmembrane region" description="Helical" evidence="13">
    <location>
        <begin position="946"/>
        <end position="969"/>
    </location>
</feature>
<feature type="transmembrane region" description="Helical" evidence="13">
    <location>
        <begin position="91"/>
        <end position="111"/>
    </location>
</feature>
<feature type="transmembrane region" description="Helical" evidence="13">
    <location>
        <begin position="358"/>
        <end position="379"/>
    </location>
</feature>
<keyword evidence="4 13" id="KW-0812">Transmembrane</keyword>
<feature type="transmembrane region" description="Helical" evidence="13">
    <location>
        <begin position="853"/>
        <end position="876"/>
    </location>
</feature>
<feature type="transmembrane region" description="Helical" evidence="13">
    <location>
        <begin position="157"/>
        <end position="180"/>
    </location>
</feature>
<feature type="transmembrane region" description="Helical" evidence="13">
    <location>
        <begin position="1346"/>
        <end position="1365"/>
    </location>
</feature>
<keyword evidence="16" id="KW-1185">Reference proteome</keyword>
<feature type="transmembrane region" description="Helical" evidence="13">
    <location>
        <begin position="794"/>
        <end position="813"/>
    </location>
</feature>
<accession>A0A1B0G178</accession>
<evidence type="ECO:0000256" key="1">
    <source>
        <dbReference type="ARBA" id="ARBA00004141"/>
    </source>
</evidence>
<dbReference type="EnsemblMetazoa" id="GMOY007021-RA">
    <property type="protein sequence ID" value="GMOY007021-PA"/>
    <property type="gene ID" value="GMOY007021"/>
</dbReference>
<dbReference type="STRING" id="37546.A0A1B0G178"/>
<feature type="transmembrane region" description="Helical" evidence="13">
    <location>
        <begin position="756"/>
        <end position="774"/>
    </location>
</feature>
<keyword evidence="6 13" id="KW-1133">Transmembrane helix</keyword>
<dbReference type="FunFam" id="1.20.1250.20:FF:000144">
    <property type="entry name" value="Picot, isoform B"/>
    <property type="match status" value="3"/>
</dbReference>
<evidence type="ECO:0000256" key="2">
    <source>
        <dbReference type="ARBA" id="ARBA00008586"/>
    </source>
</evidence>
<dbReference type="Pfam" id="PF07690">
    <property type="entry name" value="MFS_1"/>
    <property type="match status" value="3"/>
</dbReference>
<feature type="transmembrane region" description="Helical" evidence="13">
    <location>
        <begin position="294"/>
        <end position="314"/>
    </location>
</feature>
<dbReference type="InterPro" id="IPR011701">
    <property type="entry name" value="MFS"/>
</dbReference>
<feature type="transmembrane region" description="Helical" evidence="13">
    <location>
        <begin position="531"/>
        <end position="548"/>
    </location>
</feature>
<feature type="transmembrane region" description="Helical" evidence="13">
    <location>
        <begin position="989"/>
        <end position="1011"/>
    </location>
</feature>
<dbReference type="EMBL" id="CCAG010002670">
    <property type="status" value="NOT_ANNOTATED_CDS"/>
    <property type="molecule type" value="Genomic_DNA"/>
</dbReference>
<keyword evidence="7" id="KW-0915">Sodium</keyword>
<feature type="domain" description="Major facilitator superfamily (MFS) profile" evidence="14">
    <location>
        <begin position="947"/>
        <end position="1370"/>
    </location>
</feature>
<evidence type="ECO:0000313" key="15">
    <source>
        <dbReference type="EnsemblMetazoa" id="GMOY007021-PA"/>
    </source>
</evidence>
<dbReference type="GO" id="GO:0006814">
    <property type="term" value="P:sodium ion transport"/>
    <property type="evidence" value="ECO:0007669"/>
    <property type="project" value="UniProtKB-KW"/>
</dbReference>
<feature type="transmembrane region" description="Helical" evidence="13">
    <location>
        <begin position="624"/>
        <end position="645"/>
    </location>
</feature>
<feature type="domain" description="Major facilitator superfamily (MFS) profile" evidence="14">
    <location>
        <begin position="20"/>
        <end position="450"/>
    </location>
</feature>
<feature type="transmembrane region" description="Helical" evidence="13">
    <location>
        <begin position="1214"/>
        <end position="1232"/>
    </location>
</feature>
<dbReference type="PhylomeDB" id="A0A1B0G178"/>
<evidence type="ECO:0000256" key="4">
    <source>
        <dbReference type="ARBA" id="ARBA00022692"/>
    </source>
</evidence>
<keyword evidence="8" id="KW-0406">Ion transport</keyword>
<evidence type="ECO:0000259" key="14">
    <source>
        <dbReference type="PROSITE" id="PS50850"/>
    </source>
</evidence>
<feature type="transmembrane region" description="Helical" evidence="13">
    <location>
        <begin position="1277"/>
        <end position="1299"/>
    </location>
</feature>
<feature type="domain" description="Major facilitator superfamily (MFS) profile" evidence="14">
    <location>
        <begin position="489"/>
        <end position="912"/>
    </location>
</feature>
<dbReference type="PANTHER" id="PTHR11662:SF280">
    <property type="entry name" value="FI21844P1-RELATED"/>
    <property type="match status" value="1"/>
</dbReference>
<feature type="transmembrane region" description="Helical" evidence="13">
    <location>
        <begin position="487"/>
        <end position="511"/>
    </location>
</feature>
<feature type="transmembrane region" description="Helical" evidence="13">
    <location>
        <begin position="20"/>
        <end position="43"/>
    </location>
</feature>
<feature type="transmembrane region" description="Helical" evidence="13">
    <location>
        <begin position="560"/>
        <end position="579"/>
    </location>
</feature>
<keyword evidence="5" id="KW-0769">Symport</keyword>
<dbReference type="PROSITE" id="PS50850">
    <property type="entry name" value="MFS"/>
    <property type="match status" value="3"/>
</dbReference>
<name>A0A1B0G178_GLOMM</name>
<evidence type="ECO:0000256" key="3">
    <source>
        <dbReference type="ARBA" id="ARBA00022448"/>
    </source>
</evidence>
<dbReference type="InterPro" id="IPR036259">
    <property type="entry name" value="MFS_trans_sf"/>
</dbReference>
<sequence length="1407" mass="154770">MTTELNKVPVLGQRHLQILLLFLSITVNFIAKFNAGVSVVAMTNAETTNPDFPEYDWNEMEKSFILSSFFWGYFVTQFPGGYLCRRFGAKLTMFVSTLGSALFALLIPLTVDWGGWQIYCGMWIRVCQGLFQGLLFPCIHAHLAAWCPVQERNRLGALANTGIECGTVLAMFLGGIIAASSMGWPGISYVSCALGVAWCIVWLILSANTPSESKFISASELAYIESSKNAERNVDDNSTKPARIPVPWKAIMASWPFWALLVARSAQSWGFSTLQAEIPSYMNGVLGMDMKSNAFFSALPYFVMWCMSYIYLILADVLLQRKLLSLNALRKTFNSLAFWVPAIGLIAVGFVNENQKTLAIALMTANVGINAGSTIGSALNTIDLSPNHAGILMGIVNTSANIIPILTPLLVGLIVKNEDDRTEWQIVFGISALVFGLGNLFFIVFGSTQLQPWDDENYLKSAPNKPNETNKEDCPTMPTFGMRYVQALLIFLNIVVIYISRYNVGIAVVAMTNAETTNPNFPEFDWSEKEMSFIISSFYWTYVLTQFPGGPVCKRFGAKATMLICTLCSAILSALLPWSVLKGDWKAYCAVRLLQGLFQGMLFPCIHEHLAKWSPPHERNRLGALSHTGIECGCVLALGVSGLIAESPLGWPGISYVSAGLCFAWCILWYVFAANNATESKFITHREMKYIETSLARSEDFHKKIIPTPWKAIVCSVPVAAMLTAKCAEGWGLSIMQAQIPSYMNGVLNMAIKSNALFSALPFLAMWCMSYVYLIAADIMQRKKGLSLTSIRRITNSCAFWISAVALIGIGFLDEGQKPWAIAIMTIAVGVNSGCTIGCILNPLDLSPNHAGVLMGISNAFGNLMPLITPLVVGVIVNDTHNRSEWQLVFLIAAIIFFVGNLIYIIWGTAETQPWDAEDFLLKKDLESNSESDKSPKLGMRHLQTLLLFFDIVVAYMARLNVGVAVVAMTNAETSNPDFPEFDWDEKKVSYILSSFFWGYVATQFVGGSLCKHFGTKLVMCVSTFGSGLGSALTPLCVMKGGWQAFCAIRVATGLFQGMMFPCIHQHLAKWSPPHERNRLGTLSHTGIECGTVLALGVSGIIAESSLGWPGISYVSGGMCFTWCILWWILGANNANESKFISKAERDYIESSLVRAEDFHQKKIPVPWKAIFTSKPFLALCVTRCCAVWGLSTMQHQIPSYMNGVLNMEIKSNALFSALPFLAMWILSYVYALAAEIIQHKQCISLTGLRKCINTMAFWLPAIGLVGIGFLDNDQKTLAITLMTLLVGLNSGTIIGCTLNTIDLSPNHAGILMGIANTTVSFMPIITPLVVGVIVTDTHSRTQWQLVFLIAASVFFVGNVIYLIWGTAKTQPWDAQDFLSTKIKLSSASNDKTNTTFLESNDHVKNS</sequence>
<comment type="similarity">
    <text evidence="2">Belongs to the major facilitator superfamily. Sodium/anion cotransporter family.</text>
</comment>
<evidence type="ECO:0000256" key="11">
    <source>
        <dbReference type="ARBA" id="ARBA00054632"/>
    </source>
</evidence>
<dbReference type="Gene3D" id="1.20.120.540">
    <property type="entry name" value="Voltage-gated potassium channels"/>
    <property type="match status" value="1"/>
</dbReference>
<comment type="function">
    <text evidence="11">May be an inorganic phosphate cotransporter.</text>
</comment>
<feature type="transmembrane region" description="Helical" evidence="13">
    <location>
        <begin position="1109"/>
        <end position="1130"/>
    </location>
</feature>
<dbReference type="Proteomes" id="UP000092444">
    <property type="component" value="Unassembled WGS sequence"/>
</dbReference>
<feature type="transmembrane region" description="Helical" evidence="13">
    <location>
        <begin position="335"/>
        <end position="352"/>
    </location>
</feature>
<feature type="transmembrane region" description="Helical" evidence="13">
    <location>
        <begin position="819"/>
        <end position="841"/>
    </location>
</feature>
<feature type="transmembrane region" description="Helical" evidence="13">
    <location>
        <begin position="1082"/>
        <end position="1103"/>
    </location>
</feature>
<evidence type="ECO:0000256" key="12">
    <source>
        <dbReference type="ARBA" id="ARBA00068450"/>
    </source>
</evidence>
<evidence type="ECO:0000256" key="13">
    <source>
        <dbReference type="SAM" id="Phobius"/>
    </source>
</evidence>
<feature type="transmembrane region" description="Helical" evidence="13">
    <location>
        <begin position="888"/>
        <end position="907"/>
    </location>
</feature>
<feature type="transmembrane region" description="Helical" evidence="13">
    <location>
        <begin position="391"/>
        <end position="414"/>
    </location>
</feature>
<evidence type="ECO:0000256" key="7">
    <source>
        <dbReference type="ARBA" id="ARBA00023053"/>
    </source>
</evidence>
<dbReference type="CDD" id="cd17318">
    <property type="entry name" value="MFS_SLC17"/>
    <property type="match status" value="3"/>
</dbReference>
<evidence type="ECO:0000256" key="5">
    <source>
        <dbReference type="ARBA" id="ARBA00022847"/>
    </source>
</evidence>
<proteinExistence type="inferred from homology"/>
<feature type="transmembrane region" description="Helical" evidence="13">
    <location>
        <begin position="186"/>
        <end position="205"/>
    </location>
</feature>
<evidence type="ECO:0000256" key="6">
    <source>
        <dbReference type="ARBA" id="ARBA00022989"/>
    </source>
</evidence>
<dbReference type="GO" id="GO:0016020">
    <property type="term" value="C:membrane"/>
    <property type="evidence" value="ECO:0007669"/>
    <property type="project" value="UniProtKB-SubCell"/>
</dbReference>
<dbReference type="InterPro" id="IPR050382">
    <property type="entry name" value="MFS_Na/Anion_cotransporter"/>
</dbReference>
<feature type="transmembrane region" description="Helical" evidence="13">
    <location>
        <begin position="63"/>
        <end position="84"/>
    </location>
</feature>
<dbReference type="VEuPathDB" id="VectorBase:GMOY007021"/>
<keyword evidence="3" id="KW-0813">Transport</keyword>
<feature type="transmembrane region" description="Helical" evidence="13">
    <location>
        <begin position="651"/>
        <end position="672"/>
    </location>
</feature>
<dbReference type="Gene3D" id="1.20.1250.20">
    <property type="entry name" value="MFS general substrate transporter like domains"/>
    <property type="match status" value="5"/>
</dbReference>
<dbReference type="PANTHER" id="PTHR11662">
    <property type="entry name" value="SOLUTE CARRIER FAMILY 17"/>
    <property type="match status" value="1"/>
</dbReference>
<dbReference type="InterPro" id="IPR020846">
    <property type="entry name" value="MFS_dom"/>
</dbReference>
<feature type="transmembrane region" description="Helical" evidence="13">
    <location>
        <begin position="712"/>
        <end position="736"/>
    </location>
</feature>
<protein>
    <recommendedName>
        <fullName evidence="12">Putative inorganic phosphate cotransporter</fullName>
    </recommendedName>
</protein>
<dbReference type="SUPFAM" id="SSF103473">
    <property type="entry name" value="MFS general substrate transporter"/>
    <property type="match status" value="3"/>
</dbReference>
<feature type="transmembrane region" description="Helical" evidence="13">
    <location>
        <begin position="1311"/>
        <end position="1334"/>
    </location>
</feature>
<organism evidence="15 16">
    <name type="scientific">Glossina morsitans morsitans</name>
    <name type="common">Savannah tsetse fly</name>
    <dbReference type="NCBI Taxonomy" id="37546"/>
    <lineage>
        <taxon>Eukaryota</taxon>
        <taxon>Metazoa</taxon>
        <taxon>Ecdysozoa</taxon>
        <taxon>Arthropoda</taxon>
        <taxon>Hexapoda</taxon>
        <taxon>Insecta</taxon>
        <taxon>Pterygota</taxon>
        <taxon>Neoptera</taxon>
        <taxon>Endopterygota</taxon>
        <taxon>Diptera</taxon>
        <taxon>Brachycera</taxon>
        <taxon>Muscomorpha</taxon>
        <taxon>Hippoboscoidea</taxon>
        <taxon>Glossinidae</taxon>
        <taxon>Glossina</taxon>
    </lineage>
</organism>
<feature type="transmembrane region" description="Helical" evidence="13">
    <location>
        <begin position="426"/>
        <end position="445"/>
    </location>
</feature>
<dbReference type="FunFam" id="1.20.120.540:FF:000001">
    <property type="entry name" value="Blast:Putative inorganic phosphate cotransporter"/>
    <property type="match status" value="3"/>
</dbReference>
<dbReference type="GO" id="GO:0015293">
    <property type="term" value="F:symporter activity"/>
    <property type="evidence" value="ECO:0007669"/>
    <property type="project" value="UniProtKB-KW"/>
</dbReference>
<keyword evidence="10" id="KW-0739">Sodium transport</keyword>
<evidence type="ECO:0000256" key="10">
    <source>
        <dbReference type="ARBA" id="ARBA00023201"/>
    </source>
</evidence>
<evidence type="ECO:0000313" key="16">
    <source>
        <dbReference type="Proteomes" id="UP000092444"/>
    </source>
</evidence>
<feature type="transmembrane region" description="Helical" evidence="13">
    <location>
        <begin position="123"/>
        <end position="145"/>
    </location>
</feature>
<feature type="transmembrane region" description="Helical" evidence="13">
    <location>
        <begin position="1252"/>
        <end position="1271"/>
    </location>
</feature>
<reference evidence="15" key="1">
    <citation type="submission" date="2020-05" db="UniProtKB">
        <authorList>
            <consortium name="EnsemblMetazoa"/>
        </authorList>
    </citation>
    <scope>IDENTIFICATION</scope>
    <source>
        <strain evidence="15">Yale</strain>
    </source>
</reference>
<keyword evidence="9 13" id="KW-0472">Membrane</keyword>
<dbReference type="FunFam" id="1.20.1250.20:FF:000003">
    <property type="entry name" value="Solute carrier family 17 member 3"/>
    <property type="match status" value="3"/>
</dbReference>
<evidence type="ECO:0000256" key="9">
    <source>
        <dbReference type="ARBA" id="ARBA00023136"/>
    </source>
</evidence>